<evidence type="ECO:0000256" key="1">
    <source>
        <dbReference type="SAM" id="MobiDB-lite"/>
    </source>
</evidence>
<evidence type="ECO:0000313" key="2">
    <source>
        <dbReference type="EMBL" id="EDT03673.1"/>
    </source>
</evidence>
<name>B1FFM2_9BURK</name>
<accession>B1FFM2</accession>
<organism evidence="2 3">
    <name type="scientific">Burkholderia ambifaria IOP40-10</name>
    <dbReference type="NCBI Taxonomy" id="396596"/>
    <lineage>
        <taxon>Bacteria</taxon>
        <taxon>Pseudomonadati</taxon>
        <taxon>Pseudomonadota</taxon>
        <taxon>Betaproteobacteria</taxon>
        <taxon>Burkholderiales</taxon>
        <taxon>Burkholderiaceae</taxon>
        <taxon>Burkholderia</taxon>
        <taxon>Burkholderia cepacia complex</taxon>
    </lineage>
</organism>
<dbReference type="Proteomes" id="UP000005463">
    <property type="component" value="Unassembled WGS sequence"/>
</dbReference>
<sequence>MPATTAAGHRIVSPRIVCTSPFGSANVASSAMRFGASTSGRPLSVTEPAPLRSSVSGSLSAISRVASGSLFAADALSPSCESSSALPSLRSGRYGVKLKSSKRSANGGDAHFISADTCTGRFDAPPPDT</sequence>
<evidence type="ECO:0000313" key="3">
    <source>
        <dbReference type="Proteomes" id="UP000005463"/>
    </source>
</evidence>
<gene>
    <name evidence="2" type="ORF">BamIOP4010DRAFT_2832</name>
</gene>
<proteinExistence type="predicted"/>
<protein>
    <submittedName>
        <fullName evidence="2">Uncharacterized protein</fullName>
    </submittedName>
</protein>
<dbReference type="EMBL" id="ABLC01000062">
    <property type="protein sequence ID" value="EDT03673.1"/>
    <property type="molecule type" value="Genomic_DNA"/>
</dbReference>
<comment type="caution">
    <text evidence="2">The sequence shown here is derived from an EMBL/GenBank/DDBJ whole genome shotgun (WGS) entry which is preliminary data.</text>
</comment>
<dbReference type="AlphaFoldDB" id="B1FFM2"/>
<feature type="region of interest" description="Disordered" evidence="1">
    <location>
        <begin position="99"/>
        <end position="129"/>
    </location>
</feature>
<reference evidence="2 3" key="1">
    <citation type="submission" date="2008-03" db="EMBL/GenBank/DDBJ databases">
        <title>Sequencing of the draft genome and assembly of Burkholderia ambifaria IOP40-10.</title>
        <authorList>
            <consortium name="US DOE Joint Genome Institute (JGI-PGF)"/>
            <person name="Copeland A."/>
            <person name="Lucas S."/>
            <person name="Lapidus A."/>
            <person name="Glavina del Rio T."/>
            <person name="Dalin E."/>
            <person name="Tice H."/>
            <person name="Bruce D."/>
            <person name="Goodwin L."/>
            <person name="Pitluck S."/>
            <person name="Larimer F."/>
            <person name="Land M.L."/>
            <person name="Hauser L."/>
            <person name="Tiedje J."/>
            <person name="Richardson P."/>
        </authorList>
    </citation>
    <scope>NUCLEOTIDE SEQUENCE [LARGE SCALE GENOMIC DNA]</scope>
    <source>
        <strain evidence="2 3">IOP40-10</strain>
    </source>
</reference>